<organism evidence="1 2">
    <name type="scientific">Ciceribacter ferrooxidans</name>
    <dbReference type="NCBI Taxonomy" id="2509717"/>
    <lineage>
        <taxon>Bacteria</taxon>
        <taxon>Pseudomonadati</taxon>
        <taxon>Pseudomonadota</taxon>
        <taxon>Alphaproteobacteria</taxon>
        <taxon>Hyphomicrobiales</taxon>
        <taxon>Rhizobiaceae</taxon>
        <taxon>Ciceribacter</taxon>
    </lineage>
</organism>
<accession>A0A4Q2T5G1</accession>
<name>A0A4Q2T5G1_9HYPH</name>
<dbReference type="EMBL" id="SDVB01000238">
    <property type="protein sequence ID" value="RYC12019.1"/>
    <property type="molecule type" value="Genomic_DNA"/>
</dbReference>
<evidence type="ECO:0000313" key="2">
    <source>
        <dbReference type="Proteomes" id="UP000291088"/>
    </source>
</evidence>
<proteinExistence type="predicted"/>
<dbReference type="AlphaFoldDB" id="A0A4Q2T5G1"/>
<gene>
    <name evidence="1" type="ORF">EUU22_13220</name>
</gene>
<reference evidence="1 2" key="1">
    <citation type="submission" date="2019-01" db="EMBL/GenBank/DDBJ databases">
        <authorList>
            <person name="Deng T."/>
        </authorList>
    </citation>
    <scope>NUCLEOTIDE SEQUENCE [LARGE SCALE GENOMIC DNA]</scope>
    <source>
        <strain evidence="1 2">F8825</strain>
    </source>
</reference>
<dbReference type="Proteomes" id="UP000291088">
    <property type="component" value="Unassembled WGS sequence"/>
</dbReference>
<protein>
    <submittedName>
        <fullName evidence="1">Uncharacterized protein</fullName>
    </submittedName>
</protein>
<keyword evidence="2" id="KW-1185">Reference proteome</keyword>
<dbReference type="OrthoDB" id="8295676at2"/>
<comment type="caution">
    <text evidence="1">The sequence shown here is derived from an EMBL/GenBank/DDBJ whole genome shotgun (WGS) entry which is preliminary data.</text>
</comment>
<dbReference type="RefSeq" id="WP_129332449.1">
    <property type="nucleotide sequence ID" value="NZ_SDVB01000238.1"/>
</dbReference>
<evidence type="ECO:0000313" key="1">
    <source>
        <dbReference type="EMBL" id="RYC12019.1"/>
    </source>
</evidence>
<sequence>MSLERRRMEQALRRLLDRYPDPMLHRWVMETVGALQARLKAIVDPGERDQAQRAALILIKTTLQNWSEKPPVRH</sequence>